<dbReference type="EMBL" id="KR052142">
    <property type="protein sequence ID" value="AKH49496.1"/>
    <property type="molecule type" value="Genomic_DNA"/>
</dbReference>
<protein>
    <submittedName>
        <fullName evidence="1">Uncharacterized protein</fullName>
    </submittedName>
</protein>
<dbReference type="Proteomes" id="UP000203040">
    <property type="component" value="Segment"/>
</dbReference>
<dbReference type="KEGG" id="vg:29081384"/>
<dbReference type="OrthoDB" id="25617at10239"/>
<dbReference type="RefSeq" id="YP_009290587.1">
    <property type="nucleotide sequence ID" value="NC_031104.1"/>
</dbReference>
<name>A0A172B091_9CAUD</name>
<proteinExistence type="predicted"/>
<accession>A0A172B091</accession>
<gene>
    <name evidence="1" type="ORF">vB_PaeP_fi6_053</name>
</gene>
<organism evidence="1 2">
    <name type="scientific">Pseudomonas phage vB_PaeP_MAG4</name>
    <dbReference type="NCBI Taxonomy" id="1639814"/>
    <lineage>
        <taxon>Viruses</taxon>
        <taxon>Duplodnaviria</taxon>
        <taxon>Heunggongvirae</taxon>
        <taxon>Uroviricota</taxon>
        <taxon>Caudoviricetes</taxon>
        <taxon>Schitoviridae</taxon>
        <taxon>Migulavirinae</taxon>
        <taxon>Litunavirus</taxon>
        <taxon>Litunavirus Mag4</taxon>
    </lineage>
</organism>
<evidence type="ECO:0000313" key="1">
    <source>
        <dbReference type="EMBL" id="AKH49496.1"/>
    </source>
</evidence>
<evidence type="ECO:0000313" key="2">
    <source>
        <dbReference type="Proteomes" id="UP000203040"/>
    </source>
</evidence>
<keyword evidence="2" id="KW-1185">Reference proteome</keyword>
<dbReference type="GeneID" id="29081384"/>
<sequence>MSKYQEALKEVKNLRAQAYQTESEPIRIELEAKAMEEGQVADLTPWLEKVQEIQERYPLPEEPK</sequence>
<reference evidence="1 2" key="1">
    <citation type="submission" date="2015-04" db="EMBL/GenBank/DDBJ databases">
        <title>Bacteriophage vB_PaeP_fi6 - a new obligatorily lytic Pseudomonas aeruginosa podovirus active against pathogenic P. aeruginosa strains.</title>
        <authorList>
            <person name="Kwiatek M."/>
            <person name="Parasion S."/>
            <person name="Miziak L."/>
            <person name="Gryko R."/>
            <person name="Lobocka M.B."/>
        </authorList>
    </citation>
    <scope>NUCLEOTIDE SEQUENCE [LARGE SCALE GENOMIC DNA]</scope>
</reference>